<organism evidence="1 2">
    <name type="scientific">Ferrimicrobium acidiphilum DSM 19497</name>
    <dbReference type="NCBI Taxonomy" id="1121877"/>
    <lineage>
        <taxon>Bacteria</taxon>
        <taxon>Bacillati</taxon>
        <taxon>Actinomycetota</taxon>
        <taxon>Acidimicrobiia</taxon>
        <taxon>Acidimicrobiales</taxon>
        <taxon>Acidimicrobiaceae</taxon>
        <taxon>Ferrimicrobium</taxon>
    </lineage>
</organism>
<dbReference type="GeneID" id="78372292"/>
<proteinExistence type="predicted"/>
<sequence>MTTSAKLRGLGQGNTITLGNCEIYAPEILVTLPIIIRCRTHHEGDTNCQLQRRSRLRRAWDHQLESIIDTIDVDPGTIEVAFAELAASPDPNSRLISARSERCPLRVLTELANDWWWEVRAGVASNARCPHQVQHTLAIDDNPWVRRALAENQNTDSACIDILAKDSDFGVRDAAAEHPRCSKDSLVKLASDGRWEIRRSIAKRQDAPLTALALLASDPEPWVRFFVAANPTTSSHLRQRLEQDSNTKVRSMARHASTPAAKVANALAFGLNQLPARGVSADDPHKL</sequence>
<keyword evidence="2" id="KW-1185">Reference proteome</keyword>
<reference evidence="1 2" key="1">
    <citation type="submission" date="2015-01" db="EMBL/GenBank/DDBJ databases">
        <title>Draft genome of the acidophilic iron oxidizer Ferrimicrobium acidiphilum strain T23.</title>
        <authorList>
            <person name="Poehlein A."/>
            <person name="Eisen S."/>
            <person name="Schloemann M."/>
            <person name="Johnson B.D."/>
            <person name="Daniel R."/>
            <person name="Muehling M."/>
        </authorList>
    </citation>
    <scope>NUCLEOTIDE SEQUENCE [LARGE SCALE GENOMIC DNA]</scope>
    <source>
        <strain evidence="1 2">T23</strain>
    </source>
</reference>
<dbReference type="InterPro" id="IPR016024">
    <property type="entry name" value="ARM-type_fold"/>
</dbReference>
<dbReference type="InterPro" id="IPR011989">
    <property type="entry name" value="ARM-like"/>
</dbReference>
<dbReference type="SUPFAM" id="SSF48371">
    <property type="entry name" value="ARM repeat"/>
    <property type="match status" value="2"/>
</dbReference>
<protein>
    <submittedName>
        <fullName evidence="1">Leucine rich repeat variant</fullName>
    </submittedName>
</protein>
<comment type="caution">
    <text evidence="1">The sequence shown here is derived from an EMBL/GenBank/DDBJ whole genome shotgun (WGS) entry which is preliminary data.</text>
</comment>
<dbReference type="STRING" id="1121877.FEAC_10400"/>
<evidence type="ECO:0000313" key="1">
    <source>
        <dbReference type="EMBL" id="KJE77110.1"/>
    </source>
</evidence>
<dbReference type="Proteomes" id="UP000032336">
    <property type="component" value="Unassembled WGS sequence"/>
</dbReference>
<gene>
    <name evidence="1" type="ORF">FEAC_10400</name>
</gene>
<dbReference type="OrthoDB" id="3238060at2"/>
<dbReference type="eggNOG" id="COG1413">
    <property type="taxonomic scope" value="Bacteria"/>
</dbReference>
<evidence type="ECO:0000313" key="2">
    <source>
        <dbReference type="Proteomes" id="UP000032336"/>
    </source>
</evidence>
<dbReference type="AlphaFoldDB" id="A0A0D8FV05"/>
<dbReference type="EMBL" id="JXUW01000007">
    <property type="protein sequence ID" value="KJE77110.1"/>
    <property type="molecule type" value="Genomic_DNA"/>
</dbReference>
<dbReference type="RefSeq" id="WP_035388899.1">
    <property type="nucleotide sequence ID" value="NZ_JQKF01000007.1"/>
</dbReference>
<name>A0A0D8FV05_9ACTN</name>
<accession>A0A0D8FV05</accession>
<dbReference type="Gene3D" id="1.25.10.10">
    <property type="entry name" value="Leucine-rich Repeat Variant"/>
    <property type="match status" value="1"/>
</dbReference>